<dbReference type="GO" id="GO:0005524">
    <property type="term" value="F:ATP binding"/>
    <property type="evidence" value="ECO:0007669"/>
    <property type="project" value="InterPro"/>
</dbReference>
<proteinExistence type="predicted"/>
<name>A0A1H0JLD0_9GAMM</name>
<evidence type="ECO:0000259" key="1">
    <source>
        <dbReference type="Pfam" id="PF13304"/>
    </source>
</evidence>
<dbReference type="RefSeq" id="WP_089708455.1">
    <property type="nucleotide sequence ID" value="NZ_FNII01000029.1"/>
</dbReference>
<protein>
    <recommendedName>
        <fullName evidence="1">ATPase AAA-type core domain-containing protein</fullName>
    </recommendedName>
</protein>
<dbReference type="InterPro" id="IPR027417">
    <property type="entry name" value="P-loop_NTPase"/>
</dbReference>
<reference evidence="3" key="1">
    <citation type="submission" date="2016-10" db="EMBL/GenBank/DDBJ databases">
        <authorList>
            <person name="Varghese N."/>
            <person name="Submissions S."/>
        </authorList>
    </citation>
    <scope>NUCLEOTIDE SEQUENCE [LARGE SCALE GENOMIC DNA]</scope>
    <source>
        <strain evidence="3">CGMCC 1.6494</strain>
    </source>
</reference>
<organism evidence="2 3">
    <name type="scientific">Vreelandella arcis</name>
    <dbReference type="NCBI Taxonomy" id="416873"/>
    <lineage>
        <taxon>Bacteria</taxon>
        <taxon>Pseudomonadati</taxon>
        <taxon>Pseudomonadota</taxon>
        <taxon>Gammaproteobacteria</taxon>
        <taxon>Oceanospirillales</taxon>
        <taxon>Halomonadaceae</taxon>
        <taxon>Vreelandella</taxon>
    </lineage>
</organism>
<feature type="domain" description="ATPase AAA-type core" evidence="1">
    <location>
        <begin position="50"/>
        <end position="364"/>
    </location>
</feature>
<dbReference type="AlphaFoldDB" id="A0A1H0JLD0"/>
<evidence type="ECO:0000313" key="2">
    <source>
        <dbReference type="EMBL" id="SDO44239.1"/>
    </source>
</evidence>
<keyword evidence="3" id="KW-1185">Reference proteome</keyword>
<dbReference type="GO" id="GO:0016887">
    <property type="term" value="F:ATP hydrolysis activity"/>
    <property type="evidence" value="ECO:0007669"/>
    <property type="project" value="InterPro"/>
</dbReference>
<dbReference type="OrthoDB" id="9809324at2"/>
<dbReference type="Proteomes" id="UP000199677">
    <property type="component" value="Unassembled WGS sequence"/>
</dbReference>
<gene>
    <name evidence="2" type="ORF">SAMN04487951_1293</name>
</gene>
<dbReference type="Pfam" id="PF13304">
    <property type="entry name" value="AAA_21"/>
    <property type="match status" value="1"/>
</dbReference>
<dbReference type="InterPro" id="IPR003959">
    <property type="entry name" value="ATPase_AAA_core"/>
</dbReference>
<dbReference type="PANTHER" id="PTHR40396">
    <property type="entry name" value="ATPASE-LIKE PROTEIN"/>
    <property type="match status" value="1"/>
</dbReference>
<dbReference type="STRING" id="416873.SAMN04487951_1293"/>
<dbReference type="Gene3D" id="3.40.50.300">
    <property type="entry name" value="P-loop containing nucleotide triphosphate hydrolases"/>
    <property type="match status" value="1"/>
</dbReference>
<sequence>MLIEFGVSNFRSFSDRQTLSMATAKGRELAEENTFKVNAFSDFNLLRSSAIYGANASGKTNFLLALRAMKDIVVNSASSHQRGDKLPISPFRLSEKKYNAPSEFEAVFIVDHVRYQYGFSATQEKIYEEWLLAYPKGRAQRWFGRAWNENKQEYDWELGNNLYGEKQLWQRSTRDNALFLSTAIQLNSKQLQPIYDWFDEILRMSGVGGWGMGFSASLCEKKEKEKVLEFLKAADLSIEDIQVESEPFDPGALPEDMPQGIKDQIAKDMKGKKVLDIKTIHKSVDGGEVAFDIDDESDGTQRLFGFAGPWVDSLANGYILFIDELHDNLHPKLVKFLVSLFHSSETNPKNAQLVFTTHETSILDQDVFRRDQIWFCEKNKDQSTQLYPLTDFSPRKGRENLELSYLSGRYGALPFVKDLTISLGEK</sequence>
<dbReference type="PANTHER" id="PTHR40396:SF1">
    <property type="entry name" value="ATPASE AAA-TYPE CORE DOMAIN-CONTAINING PROTEIN"/>
    <property type="match status" value="1"/>
</dbReference>
<evidence type="ECO:0000313" key="3">
    <source>
        <dbReference type="Proteomes" id="UP000199677"/>
    </source>
</evidence>
<dbReference type="EMBL" id="FNII01000029">
    <property type="protein sequence ID" value="SDO44239.1"/>
    <property type="molecule type" value="Genomic_DNA"/>
</dbReference>
<dbReference type="SUPFAM" id="SSF52540">
    <property type="entry name" value="P-loop containing nucleoside triphosphate hydrolases"/>
    <property type="match status" value="1"/>
</dbReference>
<accession>A0A1H0JLD0</accession>